<dbReference type="Gene3D" id="3.30.920.90">
    <property type="match status" value="1"/>
</dbReference>
<evidence type="ECO:0000259" key="2">
    <source>
        <dbReference type="Pfam" id="PF12102"/>
    </source>
</evidence>
<keyword evidence="3" id="KW-0547">Nucleotide-binding</keyword>
<dbReference type="EMBL" id="JAVDQH010000043">
    <property type="protein sequence ID" value="MDR6246792.1"/>
    <property type="molecule type" value="Genomic_DNA"/>
</dbReference>
<evidence type="ECO:0000259" key="1">
    <source>
        <dbReference type="Pfam" id="PF07728"/>
    </source>
</evidence>
<dbReference type="PANTHER" id="PTHR37291">
    <property type="entry name" value="5-METHYLCYTOSINE-SPECIFIC RESTRICTION ENZYME B"/>
    <property type="match status" value="1"/>
</dbReference>
<dbReference type="GO" id="GO:0005524">
    <property type="term" value="F:ATP binding"/>
    <property type="evidence" value="ECO:0007669"/>
    <property type="project" value="UniProtKB-KW"/>
</dbReference>
<evidence type="ECO:0000313" key="3">
    <source>
        <dbReference type="EMBL" id="MDR6246792.1"/>
    </source>
</evidence>
<dbReference type="Pfam" id="PF07728">
    <property type="entry name" value="AAA_5"/>
    <property type="match status" value="1"/>
</dbReference>
<dbReference type="RefSeq" id="WP_188778795.1">
    <property type="nucleotide sequence ID" value="NZ_BMMB01000026.1"/>
</dbReference>
<accession>A0ABU1J8D8</accession>
<dbReference type="InterPro" id="IPR052934">
    <property type="entry name" value="Methyl-DNA_Rec/Restrict_Enz"/>
</dbReference>
<organism evidence="3 4">
    <name type="scientific">Paenibacillus hunanensis</name>
    <dbReference type="NCBI Taxonomy" id="539262"/>
    <lineage>
        <taxon>Bacteria</taxon>
        <taxon>Bacillati</taxon>
        <taxon>Bacillota</taxon>
        <taxon>Bacilli</taxon>
        <taxon>Bacillales</taxon>
        <taxon>Paenibacillaceae</taxon>
        <taxon>Paenibacillus</taxon>
    </lineage>
</organism>
<dbReference type="InterPro" id="IPR021961">
    <property type="entry name" value="McrB_DNA-bd"/>
</dbReference>
<feature type="domain" description="Type IV methyl-directed restriction enzyme EcoKMcrB subunit DNA-binding" evidence="2">
    <location>
        <begin position="151"/>
        <end position="328"/>
    </location>
</feature>
<sequence>MPLPIELQDIFVNRQKSYKMVLILSILEVMKETKERQVSMLKVRERFLHCFQEREAKSLKVDGPPSQVQATRWSDVQLSRVQYVMNTPIKALADILDVPNDQYTIGFKPNIYNQLNEQQLNELCQFTLDEMELYYAQPPSSFSLRQDLLHIMDNYLQAKTQPFANHLLAQYMRRTIPKHIESLKFIYNYFQVQGSVGQGNWANVPWIAIMHRQVTNTTQKGLYVAYLFAEDMQSVYLVLQYGVTELKSRLGTRQAYEQFEQKAKEIRTVMPNTRMNTTDSIYLGESNYAKDYAASTIAHFKYELHDMPNNEQIVDDLWDAVEIYLSYVQYANLVPNNEWDGEVRVEPQVSVDTDESESALTIRDIEVKETLQNIQEYITQRGFYFPELLTYNFYLSLKSRPFVILAGISGTGKTRLVRLFAEALGATSDAGNLQFNLIPVRPDWSDPADLLGYKDLSGRFKPGPLMNVFVEARKPENRRKPYFVCLDEMNLARVEHYFSDLMSLLETQQWLLENFTQQYDGVETKEIITAPLFLKSALDTVEDQELYGGFGIPENVYIIGTVNMDETTYPFSKRVLDRANTIEFNQIDLSQLPSYSQFAEQLSTTVPVEHTFLRSDYLQIIDGMNSHKELIRRTTDRLVKVNEFLEDIHAHVGFRIRDAICFYMIYNDRFNLLQEEDAFDLQLLQKILPRIQGSQIGVRRVLVKLLRFCLKQNVVIPSPLENDAAFWKQWSRDGVPPEAHFPESARKLAYMIRRFDEDGFTSYWLS</sequence>
<comment type="caution">
    <text evidence="3">The sequence shown here is derived from an EMBL/GenBank/DDBJ whole genome shotgun (WGS) entry which is preliminary data.</text>
</comment>
<name>A0ABU1J8D8_9BACL</name>
<reference evidence="3 4" key="1">
    <citation type="submission" date="2023-07" db="EMBL/GenBank/DDBJ databases">
        <title>Genomic Encyclopedia of Type Strains, Phase IV (KMG-IV): sequencing the most valuable type-strain genomes for metagenomic binning, comparative biology and taxonomic classification.</title>
        <authorList>
            <person name="Goeker M."/>
        </authorList>
    </citation>
    <scope>NUCLEOTIDE SEQUENCE [LARGE SCALE GENOMIC DNA]</scope>
    <source>
        <strain evidence="3 4">DSM 22170</strain>
    </source>
</reference>
<dbReference type="SUPFAM" id="SSF52540">
    <property type="entry name" value="P-loop containing nucleoside triphosphate hydrolases"/>
    <property type="match status" value="1"/>
</dbReference>
<protein>
    <submittedName>
        <fullName evidence="3">Energy-coupling factor transporter ATP-binding protein EcfA2</fullName>
    </submittedName>
</protein>
<proteinExistence type="predicted"/>
<dbReference type="Gene3D" id="3.40.50.300">
    <property type="entry name" value="P-loop containing nucleotide triphosphate hydrolases"/>
    <property type="match status" value="1"/>
</dbReference>
<evidence type="ECO:0000313" key="4">
    <source>
        <dbReference type="Proteomes" id="UP001185028"/>
    </source>
</evidence>
<dbReference type="PANTHER" id="PTHR37291:SF1">
    <property type="entry name" value="TYPE IV METHYL-DIRECTED RESTRICTION ENZYME ECOKMCRB SUBUNIT"/>
    <property type="match status" value="1"/>
</dbReference>
<dbReference type="InterPro" id="IPR027417">
    <property type="entry name" value="P-loop_NTPase"/>
</dbReference>
<feature type="domain" description="ATPase dynein-related AAA" evidence="1">
    <location>
        <begin position="403"/>
        <end position="564"/>
    </location>
</feature>
<dbReference type="Pfam" id="PF12102">
    <property type="entry name" value="MrcB_N"/>
    <property type="match status" value="1"/>
</dbReference>
<dbReference type="InterPro" id="IPR011704">
    <property type="entry name" value="ATPase_dyneun-rel_AAA"/>
</dbReference>
<gene>
    <name evidence="3" type="ORF">JOC58_004752</name>
</gene>
<keyword evidence="4" id="KW-1185">Reference proteome</keyword>
<dbReference type="Proteomes" id="UP001185028">
    <property type="component" value="Unassembled WGS sequence"/>
</dbReference>
<keyword evidence="3" id="KW-0067">ATP-binding</keyword>